<dbReference type="GO" id="GO:0016301">
    <property type="term" value="F:kinase activity"/>
    <property type="evidence" value="ECO:0007669"/>
    <property type="project" value="UniProtKB-KW"/>
</dbReference>
<evidence type="ECO:0000313" key="5">
    <source>
        <dbReference type="Proteomes" id="UP001501231"/>
    </source>
</evidence>
<gene>
    <name evidence="4" type="ORF">GCM10010191_07650</name>
</gene>
<protein>
    <submittedName>
        <fullName evidence="4">Sensor histidine kinase</fullName>
    </submittedName>
</protein>
<dbReference type="CDD" id="cd16936">
    <property type="entry name" value="HATPase_RsbW-like"/>
    <property type="match status" value="1"/>
</dbReference>
<sequence>MTSRPGTVTDGAFAHPALFYRGRDEFLAGTVPFVLAGPDSGEPVAVAVPGPRLALLRDAVRAASGSTAARVTWIDMSEAGRNPGRIIPGVLRAFSDRHSAARVRIIGEPIWPGRSPAEYPACVQHEALINFAFAGREATVLCPYDTAGLDEDTVADARATHPSIVDGDGERHSAEYAPGRVFQDWNRPLPVPPGIEATPFDLDSIPAIRALAVRRGAALGLGAARAGDLELAVNELAANSALHGGGTGVLRIWTEDGHVVCEIRDAGLLTDPLVGRRPAGMSTEGGRGVLMVNHLADLVRVHTGPKGTTFRVYMRLRSGT</sequence>
<evidence type="ECO:0000259" key="2">
    <source>
        <dbReference type="Pfam" id="PF13581"/>
    </source>
</evidence>
<evidence type="ECO:0000313" key="4">
    <source>
        <dbReference type="EMBL" id="GAA2402599.1"/>
    </source>
</evidence>
<accession>A0ABN3IGF8</accession>
<feature type="domain" description="MEDS" evidence="3">
    <location>
        <begin position="15"/>
        <end position="162"/>
    </location>
</feature>
<keyword evidence="4" id="KW-0808">Transferase</keyword>
<dbReference type="Proteomes" id="UP001501231">
    <property type="component" value="Unassembled WGS sequence"/>
</dbReference>
<dbReference type="Gene3D" id="3.30.565.10">
    <property type="entry name" value="Histidine kinase-like ATPase, C-terminal domain"/>
    <property type="match status" value="1"/>
</dbReference>
<dbReference type="Pfam" id="PF14417">
    <property type="entry name" value="MEDS"/>
    <property type="match status" value="1"/>
</dbReference>
<proteinExistence type="predicted"/>
<dbReference type="EMBL" id="BAAARW010000002">
    <property type="protein sequence ID" value="GAA2402599.1"/>
    <property type="molecule type" value="Genomic_DNA"/>
</dbReference>
<dbReference type="InterPro" id="IPR047718">
    <property type="entry name" value="RsbA-like_anti_sig"/>
</dbReference>
<name>A0ABN3IGF8_9ACTN</name>
<reference evidence="4 5" key="1">
    <citation type="journal article" date="2019" name="Int. J. Syst. Evol. Microbiol.">
        <title>The Global Catalogue of Microorganisms (GCM) 10K type strain sequencing project: providing services to taxonomists for standard genome sequencing and annotation.</title>
        <authorList>
            <consortium name="The Broad Institute Genomics Platform"/>
            <consortium name="The Broad Institute Genome Sequencing Center for Infectious Disease"/>
            <person name="Wu L."/>
            <person name="Ma J."/>
        </authorList>
    </citation>
    <scope>NUCLEOTIDE SEQUENCE [LARGE SCALE GENOMIC DNA]</scope>
    <source>
        <strain evidence="4 5">JCM 3325</strain>
    </source>
</reference>
<dbReference type="InterPro" id="IPR050267">
    <property type="entry name" value="Anti-sigma-factor_SerPK"/>
</dbReference>
<evidence type="ECO:0000256" key="1">
    <source>
        <dbReference type="ARBA" id="ARBA00022527"/>
    </source>
</evidence>
<dbReference type="InterPro" id="IPR003594">
    <property type="entry name" value="HATPase_dom"/>
</dbReference>
<dbReference type="PANTHER" id="PTHR35526:SF3">
    <property type="entry name" value="ANTI-SIGMA-F FACTOR RSBW"/>
    <property type="match status" value="1"/>
</dbReference>
<feature type="domain" description="Histidine kinase/HSP90-like ATPase" evidence="2">
    <location>
        <begin position="199"/>
        <end position="312"/>
    </location>
</feature>
<dbReference type="Pfam" id="PF13581">
    <property type="entry name" value="HATPase_c_2"/>
    <property type="match status" value="1"/>
</dbReference>
<dbReference type="SUPFAM" id="SSF55874">
    <property type="entry name" value="ATPase domain of HSP90 chaperone/DNA topoisomerase II/histidine kinase"/>
    <property type="match status" value="1"/>
</dbReference>
<keyword evidence="5" id="KW-1185">Reference proteome</keyword>
<organism evidence="4 5">
    <name type="scientific">Actinomadura vinacea</name>
    <dbReference type="NCBI Taxonomy" id="115336"/>
    <lineage>
        <taxon>Bacteria</taxon>
        <taxon>Bacillati</taxon>
        <taxon>Actinomycetota</taxon>
        <taxon>Actinomycetes</taxon>
        <taxon>Streptosporangiales</taxon>
        <taxon>Thermomonosporaceae</taxon>
        <taxon>Actinomadura</taxon>
    </lineage>
</organism>
<keyword evidence="1" id="KW-0723">Serine/threonine-protein kinase</keyword>
<dbReference type="RefSeq" id="WP_344586977.1">
    <property type="nucleotide sequence ID" value="NZ_BAAARW010000002.1"/>
</dbReference>
<dbReference type="InterPro" id="IPR036890">
    <property type="entry name" value="HATPase_C_sf"/>
</dbReference>
<keyword evidence="4" id="KW-0418">Kinase</keyword>
<evidence type="ECO:0000259" key="3">
    <source>
        <dbReference type="Pfam" id="PF14417"/>
    </source>
</evidence>
<comment type="caution">
    <text evidence="4">The sequence shown here is derived from an EMBL/GenBank/DDBJ whole genome shotgun (WGS) entry which is preliminary data.</text>
</comment>
<dbReference type="InterPro" id="IPR025847">
    <property type="entry name" value="MEDS_domain"/>
</dbReference>
<dbReference type="NCBIfam" id="NF041045">
    <property type="entry name" value="RsbA_anti_sig"/>
    <property type="match status" value="1"/>
</dbReference>
<dbReference type="PANTHER" id="PTHR35526">
    <property type="entry name" value="ANTI-SIGMA-F FACTOR RSBW-RELATED"/>
    <property type="match status" value="1"/>
</dbReference>